<dbReference type="SMART" id="SM00153">
    <property type="entry name" value="VHP"/>
    <property type="match status" value="1"/>
</dbReference>
<dbReference type="Proteomes" id="UP000677228">
    <property type="component" value="Unassembled WGS sequence"/>
</dbReference>
<dbReference type="OrthoDB" id="1746725at2759"/>
<evidence type="ECO:0000313" key="7">
    <source>
        <dbReference type="Proteomes" id="UP000663829"/>
    </source>
</evidence>
<dbReference type="Pfam" id="PF02209">
    <property type="entry name" value="VHP"/>
    <property type="match status" value="1"/>
</dbReference>
<dbReference type="InterPro" id="IPR051618">
    <property type="entry name" value="Actin-binding_LIM"/>
</dbReference>
<dbReference type="GO" id="GO:0030032">
    <property type="term" value="P:lamellipodium assembly"/>
    <property type="evidence" value="ECO:0007669"/>
    <property type="project" value="TreeGrafter"/>
</dbReference>
<feature type="region of interest" description="Disordered" evidence="1">
    <location>
        <begin position="29"/>
        <end position="68"/>
    </location>
</feature>
<dbReference type="PANTHER" id="PTHR24213">
    <property type="entry name" value="ACTIN-BINDING LIM PROTEIN"/>
    <property type="match status" value="1"/>
</dbReference>
<reference evidence="4" key="1">
    <citation type="submission" date="2021-02" db="EMBL/GenBank/DDBJ databases">
        <authorList>
            <person name="Nowell W R."/>
        </authorList>
    </citation>
    <scope>NUCLEOTIDE SEQUENCE</scope>
</reference>
<dbReference type="SUPFAM" id="SSF47050">
    <property type="entry name" value="VHP, Villin headpiece domain"/>
    <property type="match status" value="1"/>
</dbReference>
<organism evidence="4 7">
    <name type="scientific">Didymodactylos carnosus</name>
    <dbReference type="NCBI Taxonomy" id="1234261"/>
    <lineage>
        <taxon>Eukaryota</taxon>
        <taxon>Metazoa</taxon>
        <taxon>Spiralia</taxon>
        <taxon>Gnathifera</taxon>
        <taxon>Rotifera</taxon>
        <taxon>Eurotatoria</taxon>
        <taxon>Bdelloidea</taxon>
        <taxon>Philodinida</taxon>
        <taxon>Philodinidae</taxon>
        <taxon>Didymodactylos</taxon>
    </lineage>
</organism>
<evidence type="ECO:0000313" key="3">
    <source>
        <dbReference type="EMBL" id="CAF0723901.1"/>
    </source>
</evidence>
<proteinExistence type="predicted"/>
<feature type="domain" description="HP" evidence="2">
    <location>
        <begin position="592"/>
        <end position="658"/>
    </location>
</feature>
<dbReference type="EMBL" id="CAJNOK010000029">
    <property type="protein sequence ID" value="CAF0723901.1"/>
    <property type="molecule type" value="Genomic_DNA"/>
</dbReference>
<evidence type="ECO:0000313" key="4">
    <source>
        <dbReference type="EMBL" id="CAF0798989.1"/>
    </source>
</evidence>
<keyword evidence="7" id="KW-1185">Reference proteome</keyword>
<dbReference type="GO" id="GO:0007010">
    <property type="term" value="P:cytoskeleton organization"/>
    <property type="evidence" value="ECO:0007669"/>
    <property type="project" value="InterPro"/>
</dbReference>
<evidence type="ECO:0000313" key="6">
    <source>
        <dbReference type="EMBL" id="CAF3583857.1"/>
    </source>
</evidence>
<gene>
    <name evidence="4" type="ORF">GPM918_LOCUS3410</name>
    <name evidence="3" type="ORF">OVA965_LOCUS264</name>
    <name evidence="6" type="ORF">SRO942_LOCUS3410</name>
    <name evidence="5" type="ORF">TMI583_LOCUS264</name>
</gene>
<sequence>MLHEIKNNILFCFTFHSNMFSFLKKKKVRKSDKKGDHHGFTSTSSDDHQQQQQQQQQQHHHHHRGENKENLIETNGKPISNKSDNDSGGFDYSQIKQYSCSDDNSFNDRTPIRTSSPLIDRTSGGGMGGGKGGLTTSIVTDTATLCDQSAEMHIDITNGKCCDSSEPSPRDLTDGVLHSCLPHKSCLSGGYTTSQISGNDLNRVLTSGYINGEENMGYLRRCVDHKTPQSPHFHRPRMKALVTGQCQKIRKIRKSDSPQHPPSSATDLKNEEPILLSRYSGGYVPDPNAPKKIEGLDWPGPVAIQAMPELMKSHRSRSESRTTDKSHHHLRTHNNSHSQCSHEPNTDDIINMQHDDDDTTITTNTINGGDEFENGDDDYDETDNVDENDIRRDLKLEKDIKIMSKLKDSSWMAHAVLEDLKNQEKFMSKQLPLDPWKSSRSPSAAVEPPRKTRYDSPKFASPSRVHTHSSNDESLLLSPTVSSSVVGGGSKRITLPRCHEPIKYDLLRHTPVLRPGYGLSPSAKAQTLPTGLVMQRSCDMDSTDLGTSSYYSTEDHNKSAKTVDVGLADGSYTQQYLDSRHAHSTRSAPNLVGNPKVYPYEELKVMTKKRLPVDVDRDRLERHLSDNEFHTLFRMSRNAFYALPEWRRIEIKKRLKLF</sequence>
<name>A0A813SRZ8_9BILA</name>
<dbReference type="Proteomes" id="UP000663829">
    <property type="component" value="Unassembled WGS sequence"/>
</dbReference>
<dbReference type="Gene3D" id="1.10.950.10">
    <property type="entry name" value="Villin headpiece domain"/>
    <property type="match status" value="1"/>
</dbReference>
<feature type="compositionally biased region" description="Polar residues" evidence="1">
    <location>
        <begin position="101"/>
        <end position="117"/>
    </location>
</feature>
<dbReference type="EMBL" id="CAJOBC010000420">
    <property type="protein sequence ID" value="CAF3583857.1"/>
    <property type="molecule type" value="Genomic_DNA"/>
</dbReference>
<feature type="compositionally biased region" description="Basic and acidic residues" evidence="1">
    <location>
        <begin position="33"/>
        <end position="49"/>
    </location>
</feature>
<evidence type="ECO:0000313" key="5">
    <source>
        <dbReference type="EMBL" id="CAF3496393.1"/>
    </source>
</evidence>
<evidence type="ECO:0000259" key="2">
    <source>
        <dbReference type="PROSITE" id="PS51089"/>
    </source>
</evidence>
<feature type="compositionally biased region" description="Acidic residues" evidence="1">
    <location>
        <begin position="370"/>
        <end position="385"/>
    </location>
</feature>
<feature type="region of interest" description="Disordered" evidence="1">
    <location>
        <begin position="312"/>
        <end position="348"/>
    </location>
</feature>
<feature type="region of interest" description="Disordered" evidence="1">
    <location>
        <begin position="360"/>
        <end position="385"/>
    </location>
</feature>
<dbReference type="AlphaFoldDB" id="A0A813SRZ8"/>
<feature type="region of interest" description="Disordered" evidence="1">
    <location>
        <begin position="101"/>
        <end position="130"/>
    </location>
</feature>
<dbReference type="GO" id="GO:0051015">
    <property type="term" value="F:actin filament binding"/>
    <property type="evidence" value="ECO:0007669"/>
    <property type="project" value="TreeGrafter"/>
</dbReference>
<evidence type="ECO:0000256" key="1">
    <source>
        <dbReference type="SAM" id="MobiDB-lite"/>
    </source>
</evidence>
<dbReference type="PROSITE" id="PS51089">
    <property type="entry name" value="HP"/>
    <property type="match status" value="1"/>
</dbReference>
<accession>A0A813SRZ8</accession>
<dbReference type="Proteomes" id="UP000681722">
    <property type="component" value="Unassembled WGS sequence"/>
</dbReference>
<comment type="caution">
    <text evidence="4">The sequence shown here is derived from an EMBL/GenBank/DDBJ whole genome shotgun (WGS) entry which is preliminary data.</text>
</comment>
<dbReference type="Proteomes" id="UP000682733">
    <property type="component" value="Unassembled WGS sequence"/>
</dbReference>
<dbReference type="PANTHER" id="PTHR24213:SF9">
    <property type="entry name" value="UNCOORDINATED 115A, ISOFORM B-RELATED"/>
    <property type="match status" value="1"/>
</dbReference>
<protein>
    <recommendedName>
        <fullName evidence="2">HP domain-containing protein</fullName>
    </recommendedName>
</protein>
<feature type="compositionally biased region" description="Basic and acidic residues" evidence="1">
    <location>
        <begin position="316"/>
        <end position="325"/>
    </location>
</feature>
<feature type="region of interest" description="Disordered" evidence="1">
    <location>
        <begin position="431"/>
        <end position="476"/>
    </location>
</feature>
<feature type="region of interest" description="Disordered" evidence="1">
    <location>
        <begin position="251"/>
        <end position="273"/>
    </location>
</feature>
<dbReference type="EMBL" id="CAJNOQ010000420">
    <property type="protein sequence ID" value="CAF0798989.1"/>
    <property type="molecule type" value="Genomic_DNA"/>
</dbReference>
<dbReference type="GO" id="GO:0015629">
    <property type="term" value="C:actin cytoskeleton"/>
    <property type="evidence" value="ECO:0007669"/>
    <property type="project" value="TreeGrafter"/>
</dbReference>
<dbReference type="InterPro" id="IPR003128">
    <property type="entry name" value="Villin_headpiece"/>
</dbReference>
<dbReference type="InterPro" id="IPR036886">
    <property type="entry name" value="Villin_headpiece_dom_sf"/>
</dbReference>
<dbReference type="EMBL" id="CAJOBA010000029">
    <property type="protein sequence ID" value="CAF3496393.1"/>
    <property type="molecule type" value="Genomic_DNA"/>
</dbReference>
<feature type="compositionally biased region" description="Low complexity" evidence="1">
    <location>
        <begin position="360"/>
        <end position="369"/>
    </location>
</feature>